<dbReference type="Proteomes" id="UP001274830">
    <property type="component" value="Unassembled WGS sequence"/>
</dbReference>
<gene>
    <name evidence="1" type="ORF">LTR78_003220</name>
</gene>
<comment type="caution">
    <text evidence="1">The sequence shown here is derived from an EMBL/GenBank/DDBJ whole genome shotgun (WGS) entry which is preliminary data.</text>
</comment>
<keyword evidence="2" id="KW-1185">Reference proteome</keyword>
<name>A0AAE1C3P9_9PEZI</name>
<accession>A0AAE1C3P9</accession>
<dbReference type="EMBL" id="JAUTXT010000008">
    <property type="protein sequence ID" value="KAK3677015.1"/>
    <property type="molecule type" value="Genomic_DNA"/>
</dbReference>
<proteinExistence type="predicted"/>
<sequence length="209" mass="23414">MEEPLDILTSIGAVGREANKLADLIESVLKVYDILGAEYHDIPLRIRARTADHGDTELAHQQFALNDMILPEDPLMADVWHTVRLIRECQIDLRVDPDELTAEKLEMILPEDPLMADVWHTVRLIRECQIDLRVDPDELTAEKLDMISAGRNKARINYSLSCASLFELKTSVAMVQSLGGIVLENAQADEVGDDETASTRAVMVARIIR</sequence>
<organism evidence="1 2">
    <name type="scientific">Recurvomyces mirabilis</name>
    <dbReference type="NCBI Taxonomy" id="574656"/>
    <lineage>
        <taxon>Eukaryota</taxon>
        <taxon>Fungi</taxon>
        <taxon>Dikarya</taxon>
        <taxon>Ascomycota</taxon>
        <taxon>Pezizomycotina</taxon>
        <taxon>Dothideomycetes</taxon>
        <taxon>Dothideomycetidae</taxon>
        <taxon>Mycosphaerellales</taxon>
        <taxon>Teratosphaeriaceae</taxon>
        <taxon>Recurvomyces</taxon>
    </lineage>
</organism>
<dbReference type="AlphaFoldDB" id="A0AAE1C3P9"/>
<protein>
    <submittedName>
        <fullName evidence="1">Uncharacterized protein</fullName>
    </submittedName>
</protein>
<reference evidence="1" key="1">
    <citation type="submission" date="2023-07" db="EMBL/GenBank/DDBJ databases">
        <title>Black Yeasts Isolated from many extreme environments.</title>
        <authorList>
            <person name="Coleine C."/>
            <person name="Stajich J.E."/>
            <person name="Selbmann L."/>
        </authorList>
    </citation>
    <scope>NUCLEOTIDE SEQUENCE</scope>
    <source>
        <strain evidence="1">CCFEE 5485</strain>
    </source>
</reference>
<evidence type="ECO:0000313" key="1">
    <source>
        <dbReference type="EMBL" id="KAK3677015.1"/>
    </source>
</evidence>
<evidence type="ECO:0000313" key="2">
    <source>
        <dbReference type="Proteomes" id="UP001274830"/>
    </source>
</evidence>